<name>A0A1X2GC79_9FUNG</name>
<dbReference type="AlphaFoldDB" id="A0A1X2GC79"/>
<dbReference type="OrthoDB" id="2235387at2759"/>
<accession>A0A1X2GC79</accession>
<dbReference type="Proteomes" id="UP000242146">
    <property type="component" value="Unassembled WGS sequence"/>
</dbReference>
<reference evidence="2 3" key="1">
    <citation type="submission" date="2016-07" db="EMBL/GenBank/DDBJ databases">
        <title>Pervasive Adenine N6-methylation of Active Genes in Fungi.</title>
        <authorList>
            <consortium name="DOE Joint Genome Institute"/>
            <person name="Mondo S.J."/>
            <person name="Dannebaum R.O."/>
            <person name="Kuo R.C."/>
            <person name="Labutti K."/>
            <person name="Haridas S."/>
            <person name="Kuo A."/>
            <person name="Salamov A."/>
            <person name="Ahrendt S.R."/>
            <person name="Lipzen A."/>
            <person name="Sullivan W."/>
            <person name="Andreopoulos W.B."/>
            <person name="Clum A."/>
            <person name="Lindquist E."/>
            <person name="Daum C."/>
            <person name="Ramamoorthy G.K."/>
            <person name="Gryganskyi A."/>
            <person name="Culley D."/>
            <person name="Magnuson J.K."/>
            <person name="James T.Y."/>
            <person name="O'Malley M.A."/>
            <person name="Stajich J.E."/>
            <person name="Spatafora J.W."/>
            <person name="Visel A."/>
            <person name="Grigoriev I.V."/>
        </authorList>
    </citation>
    <scope>NUCLEOTIDE SEQUENCE [LARGE SCALE GENOMIC DNA]</scope>
    <source>
        <strain evidence="2 3">NRRL 3301</strain>
    </source>
</reference>
<keyword evidence="1" id="KW-0175">Coiled coil</keyword>
<dbReference type="EMBL" id="MCGT01000023">
    <property type="protein sequence ID" value="ORX50451.1"/>
    <property type="molecule type" value="Genomic_DNA"/>
</dbReference>
<organism evidence="2 3">
    <name type="scientific">Hesseltinella vesiculosa</name>
    <dbReference type="NCBI Taxonomy" id="101127"/>
    <lineage>
        <taxon>Eukaryota</taxon>
        <taxon>Fungi</taxon>
        <taxon>Fungi incertae sedis</taxon>
        <taxon>Mucoromycota</taxon>
        <taxon>Mucoromycotina</taxon>
        <taxon>Mucoromycetes</taxon>
        <taxon>Mucorales</taxon>
        <taxon>Cunninghamellaceae</taxon>
        <taxon>Hesseltinella</taxon>
    </lineage>
</organism>
<evidence type="ECO:0000313" key="2">
    <source>
        <dbReference type="EMBL" id="ORX50451.1"/>
    </source>
</evidence>
<feature type="coiled-coil region" evidence="1">
    <location>
        <begin position="26"/>
        <end position="53"/>
    </location>
</feature>
<comment type="caution">
    <text evidence="2">The sequence shown here is derived from an EMBL/GenBank/DDBJ whole genome shotgun (WGS) entry which is preliminary data.</text>
</comment>
<proteinExistence type="predicted"/>
<sequence>MTGRIIKVEEDMAQLQYNETYDFERYDQAMYDVYQQEEELDQVQQETNEKEEEHDDSSLLRLIVGVQMYLSEQPCASIDTPLMDLQYKMYTFLKQKACELGVDASVLNQGM</sequence>
<protein>
    <submittedName>
        <fullName evidence="2">Uncharacterized protein</fullName>
    </submittedName>
</protein>
<evidence type="ECO:0000313" key="3">
    <source>
        <dbReference type="Proteomes" id="UP000242146"/>
    </source>
</evidence>
<evidence type="ECO:0000256" key="1">
    <source>
        <dbReference type="SAM" id="Coils"/>
    </source>
</evidence>
<gene>
    <name evidence="2" type="ORF">DM01DRAFT_1384722</name>
</gene>
<keyword evidence="3" id="KW-1185">Reference proteome</keyword>